<proteinExistence type="predicted"/>
<accession>A0ACC2LXB3</accession>
<reference evidence="1 2" key="1">
    <citation type="journal article" date="2022" name="Hortic Res">
        <title>A haplotype resolved chromosomal level avocado genome allows analysis of novel avocado genes.</title>
        <authorList>
            <person name="Nath O."/>
            <person name="Fletcher S.J."/>
            <person name="Hayward A."/>
            <person name="Shaw L.M."/>
            <person name="Masouleh A.K."/>
            <person name="Furtado A."/>
            <person name="Henry R.J."/>
            <person name="Mitter N."/>
        </authorList>
    </citation>
    <scope>NUCLEOTIDE SEQUENCE [LARGE SCALE GENOMIC DNA]</scope>
    <source>
        <strain evidence="2">cv. Hass</strain>
    </source>
</reference>
<dbReference type="Proteomes" id="UP001234297">
    <property type="component" value="Chromosome 3"/>
</dbReference>
<keyword evidence="2" id="KW-1185">Reference proteome</keyword>
<protein>
    <submittedName>
        <fullName evidence="1">Uncharacterized protein</fullName>
    </submittedName>
</protein>
<organism evidence="1 2">
    <name type="scientific">Persea americana</name>
    <name type="common">Avocado</name>
    <dbReference type="NCBI Taxonomy" id="3435"/>
    <lineage>
        <taxon>Eukaryota</taxon>
        <taxon>Viridiplantae</taxon>
        <taxon>Streptophyta</taxon>
        <taxon>Embryophyta</taxon>
        <taxon>Tracheophyta</taxon>
        <taxon>Spermatophyta</taxon>
        <taxon>Magnoliopsida</taxon>
        <taxon>Magnoliidae</taxon>
        <taxon>Laurales</taxon>
        <taxon>Lauraceae</taxon>
        <taxon>Persea</taxon>
    </lineage>
</organism>
<gene>
    <name evidence="1" type="ORF">MRB53_012278</name>
</gene>
<evidence type="ECO:0000313" key="2">
    <source>
        <dbReference type="Proteomes" id="UP001234297"/>
    </source>
</evidence>
<dbReference type="EMBL" id="CM056811">
    <property type="protein sequence ID" value="KAJ8638011.1"/>
    <property type="molecule type" value="Genomic_DNA"/>
</dbReference>
<sequence>MPSRPKNASSIEPKVAGSSPATTCSQPWWHGSGYTTVSPAVLSQSLSKSPSLEIPNGGAATKAGSSQADVDMDKGAAVSKDIQSSAAQSDGNHGQEQQVHHATSKMPPMMAEYIAPHTQLELGHTVACASYPYSDPYGIMTAYGTQPLVHPHILGMHRMALPLEMTEEPVYVNAKQYHGILRRRQSRAKAELEKKLIKVRKPYLHESRHQHAMRRARGDGGRFLNTKKPNTGASIPTSEEETGSGAAAPAQSV</sequence>
<name>A0ACC2LXB3_PERAE</name>
<comment type="caution">
    <text evidence="1">The sequence shown here is derived from an EMBL/GenBank/DDBJ whole genome shotgun (WGS) entry which is preliminary data.</text>
</comment>
<evidence type="ECO:0000313" key="1">
    <source>
        <dbReference type="EMBL" id="KAJ8638011.1"/>
    </source>
</evidence>